<sequence length="347" mass="37733">MLDKRIFLLVFLLIPMTSTLDINDTLFINPVTNFSVYINETVTFSGINVTDAGRIEFFGLDTTSTIGKFWNINATYNSTIDIHGLTNSLIYYSNGTIILQEFTGDINIVLPVLSSAIVMNNYVINDTATTPSNDPISSGGGGGNTKVNNTLLDDLIIQIQNLDRSFIFMSNTTIFKFLSGSLNITLSSDDYFYIVDYEELLAFNENSGTTAHDLSGNSNDGTITGATWATDGVLNTLTAITDYTINTATGLFTIVNDDFSWSQLFIDWSYTVSESRNDLENIKGNYSKLLVNEADQLPTVGTIIGIAILLVVLISLLIFAIRRINGIGNIGNGSGGQKFKGSSQGIA</sequence>
<reference evidence="2" key="1">
    <citation type="journal article" date="2015" name="Nature">
        <title>Complex archaea that bridge the gap between prokaryotes and eukaryotes.</title>
        <authorList>
            <person name="Spang A."/>
            <person name="Saw J.H."/>
            <person name="Jorgensen S.L."/>
            <person name="Zaremba-Niedzwiedzka K."/>
            <person name="Martijn J."/>
            <person name="Lind A.E."/>
            <person name="van Eijk R."/>
            <person name="Schleper C."/>
            <person name="Guy L."/>
            <person name="Ettema T.J."/>
        </authorList>
    </citation>
    <scope>NUCLEOTIDE SEQUENCE</scope>
</reference>
<keyword evidence="1" id="KW-1133">Transmembrane helix</keyword>
<feature type="transmembrane region" description="Helical" evidence="1">
    <location>
        <begin position="300"/>
        <end position="321"/>
    </location>
</feature>
<dbReference type="EMBL" id="LAZR01015145">
    <property type="protein sequence ID" value="KKM14437.1"/>
    <property type="molecule type" value="Genomic_DNA"/>
</dbReference>
<keyword evidence="1" id="KW-0812">Transmembrane</keyword>
<comment type="caution">
    <text evidence="2">The sequence shown here is derived from an EMBL/GenBank/DDBJ whole genome shotgun (WGS) entry which is preliminary data.</text>
</comment>
<accession>A0A0F9HH19</accession>
<organism evidence="2">
    <name type="scientific">marine sediment metagenome</name>
    <dbReference type="NCBI Taxonomy" id="412755"/>
    <lineage>
        <taxon>unclassified sequences</taxon>
        <taxon>metagenomes</taxon>
        <taxon>ecological metagenomes</taxon>
    </lineage>
</organism>
<dbReference type="AlphaFoldDB" id="A0A0F9HH19"/>
<evidence type="ECO:0000256" key="1">
    <source>
        <dbReference type="SAM" id="Phobius"/>
    </source>
</evidence>
<protein>
    <submittedName>
        <fullName evidence="2">Uncharacterized protein</fullName>
    </submittedName>
</protein>
<gene>
    <name evidence="2" type="ORF">LCGC14_1706160</name>
</gene>
<dbReference type="Gene3D" id="2.60.120.200">
    <property type="match status" value="1"/>
</dbReference>
<name>A0A0F9HH19_9ZZZZ</name>
<evidence type="ECO:0000313" key="2">
    <source>
        <dbReference type="EMBL" id="KKM14437.1"/>
    </source>
</evidence>
<proteinExistence type="predicted"/>
<keyword evidence="1" id="KW-0472">Membrane</keyword>